<dbReference type="Gene3D" id="3.40.50.12790">
    <property type="entry name" value="FHIPEP family, domain 4"/>
    <property type="match status" value="1"/>
</dbReference>
<dbReference type="Gene3D" id="1.10.8.540">
    <property type="entry name" value="FHIPEP family, domain 3"/>
    <property type="match status" value="1"/>
</dbReference>
<dbReference type="Proteomes" id="UP000196531">
    <property type="component" value="Unassembled WGS sequence"/>
</dbReference>
<dbReference type="InterPro" id="IPR025505">
    <property type="entry name" value="FHIPEP_CS"/>
</dbReference>
<dbReference type="PANTHER" id="PTHR30161:SF1">
    <property type="entry name" value="FLAGELLAR BIOSYNTHESIS PROTEIN FLHA-RELATED"/>
    <property type="match status" value="1"/>
</dbReference>
<evidence type="ECO:0000313" key="8">
    <source>
        <dbReference type="EMBL" id="OUR98636.1"/>
    </source>
</evidence>
<feature type="transmembrane region" description="Helical" evidence="7">
    <location>
        <begin position="287"/>
        <end position="305"/>
    </location>
</feature>
<keyword evidence="7" id="KW-1005">Bacterial flagellum biogenesis</keyword>
<evidence type="ECO:0000313" key="9">
    <source>
        <dbReference type="Proteomes" id="UP000196531"/>
    </source>
</evidence>
<dbReference type="PRINTS" id="PR00949">
    <property type="entry name" value="TYPE3IMAPROT"/>
</dbReference>
<evidence type="ECO:0000256" key="1">
    <source>
        <dbReference type="ARBA" id="ARBA00004651"/>
    </source>
</evidence>
<dbReference type="InterPro" id="IPR042193">
    <property type="entry name" value="FHIPEP_3"/>
</dbReference>
<feature type="transmembrane region" description="Helical" evidence="7">
    <location>
        <begin position="206"/>
        <end position="227"/>
    </location>
</feature>
<evidence type="ECO:0000256" key="3">
    <source>
        <dbReference type="ARBA" id="ARBA00022475"/>
    </source>
</evidence>
<keyword evidence="6 7" id="KW-0472">Membrane</keyword>
<keyword evidence="8" id="KW-0966">Cell projection</keyword>
<keyword evidence="4 7" id="KW-0812">Transmembrane</keyword>
<feature type="transmembrane region" description="Helical" evidence="7">
    <location>
        <begin position="114"/>
        <end position="137"/>
    </location>
</feature>
<sequence length="692" mass="75351">MEGNFADKFKALTQNSDLVVALGLLLILSVMIIPIPPFLLDLLFALTLSASVVIMLVAVYSKRPLDFSTFPSVLLISTLFRLSLNVASTKNILLRGSTDGTSAAGEIIRSFGEFVVGGNFVVGIIVFIILVIINFMVITKGAGRVAEVAARFTLDAMPGKQMAIDADLNAGLIDDSVAKIRRKEVAEEADFYGSMDGASKFVRGDAIAGILITFINILAGIIIGVAQNDMSAGEAAKVFTLLTVGDGLISQIPALIISTAAGMITTRNSSDDSLGSQIGNQFKVHPKAIYIASGVLFVFAIIPGLPKVPFIIVGTALAYTGWTIEKGVARDKVLAKKATTEEKKATPDNLEDLLSLELVELEVGYGLVSLVDAEQNGDLLERITHIRKQFALDWGVIIPSVRIKDNLELKPGGYSIKVKGIEVASGELMSDHFLAMDPGSVIEKMDGVETVEPVFGLPAVWISEDQKDDAQYNGYTVVDLSTVMATHITEVLKTNLHELFGRQELVRVMDNFKEQYPKIVSDLIPDILPLGIILKVMQNLLREGVSVRDLRTILETLAEFGVNVKDQDSLTEFVRQSLYRTITESIKGDQGDIPLFTLDRNIEENIANNIIQTEQGQQLSLDPKVTQHILASLNEKIEEATSMGEKMVILCSPVIRNHFKKLTEKFIPNLVVISHNELSSEANIRSLGTVRL</sequence>
<evidence type="ECO:0000256" key="6">
    <source>
        <dbReference type="ARBA" id="ARBA00023136"/>
    </source>
</evidence>
<dbReference type="AlphaFoldDB" id="A0A1Y5FAJ9"/>
<dbReference type="PIRSF" id="PIRSF005419">
    <property type="entry name" value="FlhA"/>
    <property type="match status" value="1"/>
</dbReference>
<dbReference type="GO" id="GO:0044780">
    <property type="term" value="P:bacterial-type flagellum assembly"/>
    <property type="evidence" value="ECO:0007669"/>
    <property type="project" value="InterPro"/>
</dbReference>
<comment type="caution">
    <text evidence="7">Lacks conserved residue(s) required for the propagation of feature annotation.</text>
</comment>
<reference evidence="9" key="1">
    <citation type="journal article" date="2017" name="Proc. Natl. Acad. Sci. U.S.A.">
        <title>Simulation of Deepwater Horizon oil plume reveals substrate specialization within a complex community of hydrocarbon-degraders.</title>
        <authorList>
            <person name="Hu P."/>
            <person name="Dubinsky E.A."/>
            <person name="Probst A.J."/>
            <person name="Wang J."/>
            <person name="Sieber C.M.K."/>
            <person name="Tom L.M."/>
            <person name="Gardinali P."/>
            <person name="Banfield J.F."/>
            <person name="Atlas R.M."/>
            <person name="Andersen G.L."/>
        </authorList>
    </citation>
    <scope>NUCLEOTIDE SEQUENCE [LARGE SCALE GENOMIC DNA]</scope>
</reference>
<evidence type="ECO:0000256" key="4">
    <source>
        <dbReference type="ARBA" id="ARBA00022692"/>
    </source>
</evidence>
<evidence type="ECO:0000256" key="2">
    <source>
        <dbReference type="ARBA" id="ARBA00008835"/>
    </source>
</evidence>
<dbReference type="Pfam" id="PF00771">
    <property type="entry name" value="FHIPEP"/>
    <property type="match status" value="1"/>
</dbReference>
<accession>A0A1Y5FAJ9</accession>
<dbReference type="EMBL" id="MAAO01000004">
    <property type="protein sequence ID" value="OUR98636.1"/>
    <property type="molecule type" value="Genomic_DNA"/>
</dbReference>
<dbReference type="InterPro" id="IPR042196">
    <property type="entry name" value="FHIPEP_4"/>
</dbReference>
<dbReference type="InterPro" id="IPR006301">
    <property type="entry name" value="FlhA"/>
</dbReference>
<comment type="subcellular location">
    <subcellularLocation>
        <location evidence="1 7">Cell membrane</location>
        <topology evidence="1 7">Multi-pass membrane protein</topology>
    </subcellularLocation>
</comment>
<feature type="transmembrane region" description="Helical" evidence="7">
    <location>
        <begin position="18"/>
        <end position="36"/>
    </location>
</feature>
<feature type="transmembrane region" description="Helical" evidence="7">
    <location>
        <begin position="247"/>
        <end position="266"/>
    </location>
</feature>
<dbReference type="GO" id="GO:0009306">
    <property type="term" value="P:protein secretion"/>
    <property type="evidence" value="ECO:0007669"/>
    <property type="project" value="InterPro"/>
</dbReference>
<keyword evidence="7" id="KW-1006">Bacterial flagellum protein export</keyword>
<keyword evidence="8" id="KW-0282">Flagellum</keyword>
<dbReference type="GO" id="GO:0005886">
    <property type="term" value="C:plasma membrane"/>
    <property type="evidence" value="ECO:0007669"/>
    <property type="project" value="UniProtKB-SubCell"/>
</dbReference>
<dbReference type="InterPro" id="IPR042194">
    <property type="entry name" value="FHIPEP_1"/>
</dbReference>
<dbReference type="PROSITE" id="PS00994">
    <property type="entry name" value="FHIPEP"/>
    <property type="match status" value="1"/>
</dbReference>
<keyword evidence="3 7" id="KW-1003">Cell membrane</keyword>
<feature type="transmembrane region" description="Helical" evidence="7">
    <location>
        <begin position="42"/>
        <end position="61"/>
    </location>
</feature>
<keyword evidence="7" id="KW-0813">Transport</keyword>
<comment type="similarity">
    <text evidence="2 7">Belongs to the FHIPEP (flagella/HR/invasion proteins export pore) family.</text>
</comment>
<keyword evidence="7" id="KW-0653">Protein transport</keyword>
<organism evidence="8 9">
    <name type="scientific">Halobacteriovorax marinus</name>
    <dbReference type="NCBI Taxonomy" id="97084"/>
    <lineage>
        <taxon>Bacteria</taxon>
        <taxon>Pseudomonadati</taxon>
        <taxon>Bdellovibrionota</taxon>
        <taxon>Bacteriovoracia</taxon>
        <taxon>Bacteriovoracales</taxon>
        <taxon>Halobacteriovoraceae</taxon>
        <taxon>Halobacteriovorax</taxon>
    </lineage>
</organism>
<keyword evidence="8" id="KW-0969">Cilium</keyword>
<comment type="caution">
    <text evidence="8">The sequence shown here is derived from an EMBL/GenBank/DDBJ whole genome shotgun (WGS) entry which is preliminary data.</text>
</comment>
<evidence type="ECO:0000256" key="7">
    <source>
        <dbReference type="RuleBase" id="RU364093"/>
    </source>
</evidence>
<name>A0A1Y5FAJ9_9BACT</name>
<dbReference type="PANTHER" id="PTHR30161">
    <property type="entry name" value="FLAGELLAR EXPORT PROTEIN, MEMBRANE FLHA SUBUNIT-RELATED"/>
    <property type="match status" value="1"/>
</dbReference>
<keyword evidence="5 7" id="KW-1133">Transmembrane helix</keyword>
<dbReference type="InterPro" id="IPR001712">
    <property type="entry name" value="T3SS_FHIPEP"/>
</dbReference>
<dbReference type="NCBIfam" id="TIGR01398">
    <property type="entry name" value="FlhA"/>
    <property type="match status" value="1"/>
</dbReference>
<comment type="function">
    <text evidence="7">Required for formation of the rod structure of the flagellar apparatus. Together with FliI and FliH, may constitute the export apparatus of flagellin.</text>
</comment>
<proteinExistence type="inferred from homology"/>
<dbReference type="Gene3D" id="3.40.30.60">
    <property type="entry name" value="FHIPEP family, domain 1"/>
    <property type="match status" value="1"/>
</dbReference>
<gene>
    <name evidence="7" type="primary">flhA</name>
    <name evidence="8" type="ORF">A9Q84_04255</name>
</gene>
<protein>
    <recommendedName>
        <fullName evidence="7">Flagellar biosynthesis protein FlhA</fullName>
    </recommendedName>
</protein>
<evidence type="ECO:0000256" key="5">
    <source>
        <dbReference type="ARBA" id="ARBA00022989"/>
    </source>
</evidence>